<organism evidence="1 2">
    <name type="scientific">Rhipicephalus sanguineus</name>
    <name type="common">Brown dog tick</name>
    <name type="synonym">Ixodes sanguineus</name>
    <dbReference type="NCBI Taxonomy" id="34632"/>
    <lineage>
        <taxon>Eukaryota</taxon>
        <taxon>Metazoa</taxon>
        <taxon>Ecdysozoa</taxon>
        <taxon>Arthropoda</taxon>
        <taxon>Chelicerata</taxon>
        <taxon>Arachnida</taxon>
        <taxon>Acari</taxon>
        <taxon>Parasitiformes</taxon>
        <taxon>Ixodida</taxon>
        <taxon>Ixodoidea</taxon>
        <taxon>Ixodidae</taxon>
        <taxon>Rhipicephalinae</taxon>
        <taxon>Rhipicephalus</taxon>
        <taxon>Rhipicephalus</taxon>
    </lineage>
</organism>
<name>A0A9D4PRM8_RHISA</name>
<keyword evidence="2" id="KW-1185">Reference proteome</keyword>
<evidence type="ECO:0000313" key="1">
    <source>
        <dbReference type="EMBL" id="KAH7951752.1"/>
    </source>
</evidence>
<comment type="caution">
    <text evidence="1">The sequence shown here is derived from an EMBL/GenBank/DDBJ whole genome shotgun (WGS) entry which is preliminary data.</text>
</comment>
<dbReference type="EMBL" id="JABSTV010001251">
    <property type="protein sequence ID" value="KAH7951752.1"/>
    <property type="molecule type" value="Genomic_DNA"/>
</dbReference>
<gene>
    <name evidence="1" type="ORF">HPB52_012513</name>
</gene>
<reference evidence="1" key="2">
    <citation type="submission" date="2021-09" db="EMBL/GenBank/DDBJ databases">
        <authorList>
            <person name="Jia N."/>
            <person name="Wang J."/>
            <person name="Shi W."/>
            <person name="Du L."/>
            <person name="Sun Y."/>
            <person name="Zhan W."/>
            <person name="Jiang J."/>
            <person name="Wang Q."/>
            <person name="Zhang B."/>
            <person name="Ji P."/>
            <person name="Sakyi L.B."/>
            <person name="Cui X."/>
            <person name="Yuan T."/>
            <person name="Jiang B."/>
            <person name="Yang W."/>
            <person name="Lam T.T.-Y."/>
            <person name="Chang Q."/>
            <person name="Ding S."/>
            <person name="Wang X."/>
            <person name="Zhu J."/>
            <person name="Ruan X."/>
            <person name="Zhao L."/>
            <person name="Wei J."/>
            <person name="Que T."/>
            <person name="Du C."/>
            <person name="Cheng J."/>
            <person name="Dai P."/>
            <person name="Han X."/>
            <person name="Huang E."/>
            <person name="Gao Y."/>
            <person name="Liu J."/>
            <person name="Shao H."/>
            <person name="Ye R."/>
            <person name="Li L."/>
            <person name="Wei W."/>
            <person name="Wang X."/>
            <person name="Wang C."/>
            <person name="Huo Q."/>
            <person name="Li W."/>
            <person name="Guo W."/>
            <person name="Chen H."/>
            <person name="Chen S."/>
            <person name="Zhou L."/>
            <person name="Zhou L."/>
            <person name="Ni X."/>
            <person name="Tian J."/>
            <person name="Zhou Y."/>
            <person name="Sheng Y."/>
            <person name="Liu T."/>
            <person name="Pan Y."/>
            <person name="Xia L."/>
            <person name="Li J."/>
            <person name="Zhao F."/>
            <person name="Cao W."/>
        </authorList>
    </citation>
    <scope>NUCLEOTIDE SEQUENCE</scope>
    <source>
        <strain evidence="1">Rsan-2018</strain>
        <tissue evidence="1">Larvae</tissue>
    </source>
</reference>
<accession>A0A9D4PRM8</accession>
<evidence type="ECO:0008006" key="3">
    <source>
        <dbReference type="Google" id="ProtNLM"/>
    </source>
</evidence>
<dbReference type="AlphaFoldDB" id="A0A9D4PRM8"/>
<sequence>MLMSVANKYGRRILEVRLLQLILDQQPLREASNLRALGLEIHGTGSAGQWVKSAKQQVSETMHFIRRIAKKSGGANSNMARLLVHSVLQPRLVYRAQFYHLTLANPVPRQANAHVSRLLLADNLDAATVVAYTYASLSGTTIHTALVCPLYLTLPDMLVFCGFHTTGSPY</sequence>
<protein>
    <recommendedName>
        <fullName evidence="3">Tick transposon</fullName>
    </recommendedName>
</protein>
<reference evidence="1" key="1">
    <citation type="journal article" date="2020" name="Cell">
        <title>Large-Scale Comparative Analyses of Tick Genomes Elucidate Their Genetic Diversity and Vector Capacities.</title>
        <authorList>
            <consortium name="Tick Genome and Microbiome Consortium (TIGMIC)"/>
            <person name="Jia N."/>
            <person name="Wang J."/>
            <person name="Shi W."/>
            <person name="Du L."/>
            <person name="Sun Y."/>
            <person name="Zhan W."/>
            <person name="Jiang J.F."/>
            <person name="Wang Q."/>
            <person name="Zhang B."/>
            <person name="Ji P."/>
            <person name="Bell-Sakyi L."/>
            <person name="Cui X.M."/>
            <person name="Yuan T.T."/>
            <person name="Jiang B.G."/>
            <person name="Yang W.F."/>
            <person name="Lam T.T."/>
            <person name="Chang Q.C."/>
            <person name="Ding S.J."/>
            <person name="Wang X.J."/>
            <person name="Zhu J.G."/>
            <person name="Ruan X.D."/>
            <person name="Zhao L."/>
            <person name="Wei J.T."/>
            <person name="Ye R.Z."/>
            <person name="Que T.C."/>
            <person name="Du C.H."/>
            <person name="Zhou Y.H."/>
            <person name="Cheng J.X."/>
            <person name="Dai P.F."/>
            <person name="Guo W.B."/>
            <person name="Han X.H."/>
            <person name="Huang E.J."/>
            <person name="Li L.F."/>
            <person name="Wei W."/>
            <person name="Gao Y.C."/>
            <person name="Liu J.Z."/>
            <person name="Shao H.Z."/>
            <person name="Wang X."/>
            <person name="Wang C.C."/>
            <person name="Yang T.C."/>
            <person name="Huo Q.B."/>
            <person name="Li W."/>
            <person name="Chen H.Y."/>
            <person name="Chen S.E."/>
            <person name="Zhou L.G."/>
            <person name="Ni X.B."/>
            <person name="Tian J.H."/>
            <person name="Sheng Y."/>
            <person name="Liu T."/>
            <person name="Pan Y.S."/>
            <person name="Xia L.Y."/>
            <person name="Li J."/>
            <person name="Zhao F."/>
            <person name="Cao W.C."/>
        </authorList>
    </citation>
    <scope>NUCLEOTIDE SEQUENCE</scope>
    <source>
        <strain evidence="1">Rsan-2018</strain>
    </source>
</reference>
<proteinExistence type="predicted"/>
<evidence type="ECO:0000313" key="2">
    <source>
        <dbReference type="Proteomes" id="UP000821837"/>
    </source>
</evidence>
<dbReference type="Proteomes" id="UP000821837">
    <property type="component" value="Chromosome 5"/>
</dbReference>